<protein>
    <recommendedName>
        <fullName evidence="6">Gustatory receptor</fullName>
    </recommendedName>
</protein>
<evidence type="ECO:0000256" key="1">
    <source>
        <dbReference type="SAM" id="Phobius"/>
    </source>
</evidence>
<keyword evidence="1" id="KW-1133">Transmembrane helix</keyword>
<dbReference type="EMBL" id="JBEDNZ010000018">
    <property type="protein sequence ID" value="KAL0821278.1"/>
    <property type="molecule type" value="Genomic_DNA"/>
</dbReference>
<name>A0ABD0SN62_LOXSC</name>
<dbReference type="Proteomes" id="UP001549921">
    <property type="component" value="Unassembled WGS sequence"/>
</dbReference>
<sequence length="204" mass="23497">MDASCIFLTFMLLIQMAMILIMLNPVYDVRKLTQFITSATKGHRVCYFCTVTSYFVSVVYLGMYIPLQNIHKLIFSKVLNEYEKLILLNRIEKNYIIAGFSLFLVVVMYGVRALLSYSASLVEITDRQSDTLMVHSDSKLEKKVFGLSENILPNLLRVKRSISYETILFTNELREQLKAVIRNVDFPHNRCTLSSILETSTVNI</sequence>
<feature type="transmembrane region" description="Helical" evidence="1">
    <location>
        <begin position="95"/>
        <end position="115"/>
    </location>
</feature>
<evidence type="ECO:0000313" key="3">
    <source>
        <dbReference type="EMBL" id="KAL0870737.1"/>
    </source>
</evidence>
<feature type="transmembrane region" description="Helical" evidence="1">
    <location>
        <begin position="6"/>
        <end position="24"/>
    </location>
</feature>
<accession>A0ABD0SN62</accession>
<evidence type="ECO:0000313" key="2">
    <source>
        <dbReference type="EMBL" id="KAL0821278.1"/>
    </source>
</evidence>
<reference evidence="4 5" key="1">
    <citation type="submission" date="2024-06" db="EMBL/GenBank/DDBJ databases">
        <title>A chromosome-level genome assembly of beet webworm, Loxostege sticticalis.</title>
        <authorList>
            <person name="Zhang Y."/>
        </authorList>
    </citation>
    <scope>NUCLEOTIDE SEQUENCE [LARGE SCALE GENOMIC DNA]</scope>
    <source>
        <strain evidence="3">AQ026</strain>
        <strain evidence="2">AQ028</strain>
        <tissue evidence="2">Male pupae</tissue>
        <tissue evidence="3">Whole body</tissue>
    </source>
</reference>
<organism evidence="2 5">
    <name type="scientific">Loxostege sticticalis</name>
    <name type="common">Beet webworm moth</name>
    <dbReference type="NCBI Taxonomy" id="481309"/>
    <lineage>
        <taxon>Eukaryota</taxon>
        <taxon>Metazoa</taxon>
        <taxon>Ecdysozoa</taxon>
        <taxon>Arthropoda</taxon>
        <taxon>Hexapoda</taxon>
        <taxon>Insecta</taxon>
        <taxon>Pterygota</taxon>
        <taxon>Neoptera</taxon>
        <taxon>Endopterygota</taxon>
        <taxon>Lepidoptera</taxon>
        <taxon>Glossata</taxon>
        <taxon>Ditrysia</taxon>
        <taxon>Pyraloidea</taxon>
        <taxon>Crambidae</taxon>
        <taxon>Pyraustinae</taxon>
        <taxon>Loxostege</taxon>
    </lineage>
</organism>
<feature type="transmembrane region" description="Helical" evidence="1">
    <location>
        <begin position="45"/>
        <end position="67"/>
    </location>
</feature>
<proteinExistence type="predicted"/>
<evidence type="ECO:0000313" key="5">
    <source>
        <dbReference type="Proteomes" id="UP001549921"/>
    </source>
</evidence>
<comment type="caution">
    <text evidence="2">The sequence shown here is derived from an EMBL/GenBank/DDBJ whole genome shotgun (WGS) entry which is preliminary data.</text>
</comment>
<dbReference type="EMBL" id="JBEUOH010000018">
    <property type="protein sequence ID" value="KAL0870737.1"/>
    <property type="molecule type" value="Genomic_DNA"/>
</dbReference>
<evidence type="ECO:0008006" key="6">
    <source>
        <dbReference type="Google" id="ProtNLM"/>
    </source>
</evidence>
<gene>
    <name evidence="3" type="ORF">ABMA27_005674</name>
    <name evidence="2" type="ORF">ABMA28_005878</name>
</gene>
<keyword evidence="1" id="KW-0812">Transmembrane</keyword>
<evidence type="ECO:0000313" key="4">
    <source>
        <dbReference type="Proteomes" id="UP001549920"/>
    </source>
</evidence>
<dbReference type="AlphaFoldDB" id="A0ABD0SN62"/>
<keyword evidence="4" id="KW-1185">Reference proteome</keyword>
<keyword evidence="1" id="KW-0472">Membrane</keyword>
<dbReference type="Proteomes" id="UP001549920">
    <property type="component" value="Unassembled WGS sequence"/>
</dbReference>